<gene>
    <name evidence="1" type="ORF">Bfra_001898</name>
</gene>
<name>A0A8H6EMA1_9HELO</name>
<keyword evidence="2" id="KW-1185">Reference proteome</keyword>
<evidence type="ECO:0000313" key="2">
    <source>
        <dbReference type="Proteomes" id="UP000531561"/>
    </source>
</evidence>
<dbReference type="EMBL" id="JABFCT010000003">
    <property type="protein sequence ID" value="KAF5877531.1"/>
    <property type="molecule type" value="Genomic_DNA"/>
</dbReference>
<protein>
    <submittedName>
        <fullName evidence="1">Uncharacterized protein</fullName>
    </submittedName>
</protein>
<evidence type="ECO:0000313" key="1">
    <source>
        <dbReference type="EMBL" id="KAF5877531.1"/>
    </source>
</evidence>
<sequence>PLILFHKSRHIIQGRQDTCSFKWKNEQLPSHKILTISEQLFNNTSLEAAATPVSGSTDATSLAALTPNPPLVLTTIRISFARTICVGDARRMRRRRDRRLGG</sequence>
<comment type="caution">
    <text evidence="1">The sequence shown here is derived from an EMBL/GenBank/DDBJ whole genome shotgun (WGS) entry which is preliminary data.</text>
</comment>
<proteinExistence type="predicted"/>
<organism evidence="1 2">
    <name type="scientific">Botrytis fragariae</name>
    <dbReference type="NCBI Taxonomy" id="1964551"/>
    <lineage>
        <taxon>Eukaryota</taxon>
        <taxon>Fungi</taxon>
        <taxon>Dikarya</taxon>
        <taxon>Ascomycota</taxon>
        <taxon>Pezizomycotina</taxon>
        <taxon>Leotiomycetes</taxon>
        <taxon>Helotiales</taxon>
        <taxon>Sclerotiniaceae</taxon>
        <taxon>Botrytis</taxon>
    </lineage>
</organism>
<dbReference type="GeneID" id="59256015"/>
<reference evidence="1 2" key="1">
    <citation type="journal article" date="2020" name="Phytopathology">
        <title>A high-quality genome resource of Botrytis fragariae, a new and rapidly spreading fungal pathogen causing strawberry gray mold in the U.S.A.</title>
        <authorList>
            <person name="Wu Y."/>
            <person name="Saski C.A."/>
            <person name="Schnabel G."/>
            <person name="Xiao S."/>
            <person name="Hu M."/>
        </authorList>
    </citation>
    <scope>NUCLEOTIDE SEQUENCE [LARGE SCALE GENOMIC DNA]</scope>
    <source>
        <strain evidence="1 2">BVB16</strain>
    </source>
</reference>
<dbReference type="AlphaFoldDB" id="A0A8H6EMA1"/>
<accession>A0A8H6EMA1</accession>
<dbReference type="Proteomes" id="UP000531561">
    <property type="component" value="Unassembled WGS sequence"/>
</dbReference>
<feature type="non-terminal residue" evidence="1">
    <location>
        <position position="1"/>
    </location>
</feature>
<dbReference type="RefSeq" id="XP_037196477.1">
    <property type="nucleotide sequence ID" value="XM_037332323.1"/>
</dbReference>